<dbReference type="Gene3D" id="3.20.20.220">
    <property type="match status" value="1"/>
</dbReference>
<keyword evidence="1 2" id="KW-0560">Oxidoreductase</keyword>
<dbReference type="AlphaFoldDB" id="A0AA46BKZ4"/>
<proteinExistence type="predicted"/>
<dbReference type="GO" id="GO:0004657">
    <property type="term" value="F:proline dehydrogenase activity"/>
    <property type="evidence" value="ECO:0007669"/>
    <property type="project" value="UniProtKB-EC"/>
</dbReference>
<name>A0AA46BKZ4_9MICO</name>
<comment type="caution">
    <text evidence="2">The sequence shown here is derived from an EMBL/GenBank/DDBJ whole genome shotgun (WGS) entry which is preliminary data.</text>
</comment>
<dbReference type="RefSeq" id="WP_115028959.1">
    <property type="nucleotide sequence ID" value="NZ_UFYA01000001.1"/>
</dbReference>
<evidence type="ECO:0000256" key="1">
    <source>
        <dbReference type="ARBA" id="ARBA00023002"/>
    </source>
</evidence>
<organism evidence="2 3">
    <name type="scientific">Dermatophilus congolensis</name>
    <dbReference type="NCBI Taxonomy" id="1863"/>
    <lineage>
        <taxon>Bacteria</taxon>
        <taxon>Bacillati</taxon>
        <taxon>Actinomycetota</taxon>
        <taxon>Actinomycetes</taxon>
        <taxon>Micrococcales</taxon>
        <taxon>Dermatophilaceae</taxon>
        <taxon>Dermatophilus</taxon>
    </lineage>
</organism>
<dbReference type="EC" id="1.5.5.2" evidence="2"/>
<sequence length="325" mass="36328">MKNDVSPATMLLRMAHDPRFRTFVETRSVNSHLVSKFVAGETATDALNATGELLARGRYVTISHLAPDPLDTTQARTHRKRLRKALRRTVQAGYNVEERIEIAIRPGALGARLPNNGHELALEHAHKITHTATEIGARVLIESEPGLPASDTLSFTDALRQDYPDTGVELWSMRKRTERDVLERIDSQCRVRLSYGTDEARGGEDETHGARDTDLAYVRSLTELMRSSAAFSVSAADRRVVEISEALVAAGERQAGTFEYHLRMGTRPIVEATIADRGDRMRVLVPFGRDWYPYLMGRVADQPGQFLALFRPTKAARRAKARGKR</sequence>
<evidence type="ECO:0000313" key="3">
    <source>
        <dbReference type="Proteomes" id="UP000254118"/>
    </source>
</evidence>
<dbReference type="InterPro" id="IPR029041">
    <property type="entry name" value="FAD-linked_oxidoreductase-like"/>
</dbReference>
<gene>
    <name evidence="2" type="primary">fadM</name>
    <name evidence="2" type="ORF">NCTC7915_00008</name>
</gene>
<dbReference type="EMBL" id="UFYA01000001">
    <property type="protein sequence ID" value="STD02802.1"/>
    <property type="molecule type" value="Genomic_DNA"/>
</dbReference>
<protein>
    <submittedName>
        <fullName evidence="2">Proline dehydrogenase 1</fullName>
        <ecNumber evidence="2">1.5.5.2</ecNumber>
    </submittedName>
</protein>
<accession>A0AA46BKZ4</accession>
<reference evidence="2 3" key="1">
    <citation type="submission" date="2018-06" db="EMBL/GenBank/DDBJ databases">
        <authorList>
            <consortium name="Pathogen Informatics"/>
            <person name="Doyle S."/>
        </authorList>
    </citation>
    <scope>NUCLEOTIDE SEQUENCE [LARGE SCALE GENOMIC DNA]</scope>
    <source>
        <strain evidence="2 3">NCTC7915</strain>
    </source>
</reference>
<evidence type="ECO:0000313" key="2">
    <source>
        <dbReference type="EMBL" id="STD02802.1"/>
    </source>
</evidence>
<dbReference type="SUPFAM" id="SSF51730">
    <property type="entry name" value="FAD-linked oxidoreductase"/>
    <property type="match status" value="1"/>
</dbReference>
<dbReference type="Proteomes" id="UP000254118">
    <property type="component" value="Unassembled WGS sequence"/>
</dbReference>